<evidence type="ECO:0000256" key="2">
    <source>
        <dbReference type="ARBA" id="ARBA00012295"/>
    </source>
</evidence>
<dbReference type="InterPro" id="IPR000559">
    <property type="entry name" value="Formate_THF_ligase"/>
</dbReference>
<name>A0A2M8Q7L0_9CHLR</name>
<organism evidence="7 8">
    <name type="scientific">Candidatus Thermofonsia Clade 3 bacterium</name>
    <dbReference type="NCBI Taxonomy" id="2364212"/>
    <lineage>
        <taxon>Bacteria</taxon>
        <taxon>Bacillati</taxon>
        <taxon>Chloroflexota</taxon>
        <taxon>Candidatus Thermofontia</taxon>
        <taxon>Candidatus Thermofonsia Clade 3</taxon>
    </lineage>
</organism>
<reference evidence="7 8" key="1">
    <citation type="submission" date="2017-11" db="EMBL/GenBank/DDBJ databases">
        <title>Evolution of Phototrophy in the Chloroflexi Phylum Driven by Horizontal Gene Transfer.</title>
        <authorList>
            <person name="Ward L.M."/>
            <person name="Hemp J."/>
            <person name="Shih P.M."/>
            <person name="Mcglynn S.E."/>
            <person name="Fischer W."/>
        </authorList>
    </citation>
    <scope>NUCLEOTIDE SEQUENCE [LARGE SCALE GENOMIC DNA]</scope>
    <source>
        <strain evidence="7">JP3_7</strain>
    </source>
</reference>
<keyword evidence="6" id="KW-0067">ATP-binding</keyword>
<evidence type="ECO:0000313" key="7">
    <source>
        <dbReference type="EMBL" id="PJF45775.1"/>
    </source>
</evidence>
<gene>
    <name evidence="7" type="ORF">CUN48_17175</name>
</gene>
<dbReference type="InterPro" id="IPR020628">
    <property type="entry name" value="Formate_THF_ligase_CS"/>
</dbReference>
<dbReference type="PROSITE" id="PS00722">
    <property type="entry name" value="FTHFS_2"/>
    <property type="match status" value="1"/>
</dbReference>
<dbReference type="Pfam" id="PF01268">
    <property type="entry name" value="FTHFS"/>
    <property type="match status" value="1"/>
</dbReference>
<dbReference type="AlphaFoldDB" id="A0A2M8Q7L0"/>
<evidence type="ECO:0000256" key="1">
    <source>
        <dbReference type="ARBA" id="ARBA00004777"/>
    </source>
</evidence>
<comment type="caution">
    <text evidence="7">The sequence shown here is derived from an EMBL/GenBank/DDBJ whole genome shotgun (WGS) entry which is preliminary data.</text>
</comment>
<dbReference type="EMBL" id="PGTN01000766">
    <property type="protein sequence ID" value="PJF45775.1"/>
    <property type="molecule type" value="Genomic_DNA"/>
</dbReference>
<evidence type="ECO:0000256" key="3">
    <source>
        <dbReference type="ARBA" id="ARBA00022563"/>
    </source>
</evidence>
<keyword evidence="5" id="KW-0547">Nucleotide-binding</keyword>
<feature type="non-terminal residue" evidence="7">
    <location>
        <position position="157"/>
    </location>
</feature>
<dbReference type="Gene3D" id="3.40.50.300">
    <property type="entry name" value="P-loop containing nucleotide triphosphate hydrolases"/>
    <property type="match status" value="1"/>
</dbReference>
<evidence type="ECO:0000313" key="8">
    <source>
        <dbReference type="Proteomes" id="UP000230790"/>
    </source>
</evidence>
<keyword evidence="4 7" id="KW-0436">Ligase</keyword>
<dbReference type="GO" id="GO:0005524">
    <property type="term" value="F:ATP binding"/>
    <property type="evidence" value="ECO:0007669"/>
    <property type="project" value="UniProtKB-KW"/>
</dbReference>
<sequence>KCRYSGLIPNCVVLVATVRALKMHGGGPKVVAGKALDPAYTQENLELLEAGCSNLTAHVRNARRFGVPVVVAINRFHTDTEAEIELVRRKAIEAGALDAVPSNHWAEGGAGAVALGKAVIEACQQPSQFQFLYPLEMPIKEKIETIVREIYGGAGVE</sequence>
<protein>
    <recommendedName>
        <fullName evidence="2">formate--tetrahydrofolate ligase</fullName>
        <ecNumber evidence="2">6.3.4.3</ecNumber>
    </recommendedName>
</protein>
<evidence type="ECO:0000256" key="6">
    <source>
        <dbReference type="ARBA" id="ARBA00022840"/>
    </source>
</evidence>
<feature type="non-terminal residue" evidence="7">
    <location>
        <position position="1"/>
    </location>
</feature>
<proteinExistence type="predicted"/>
<keyword evidence="3" id="KW-0554">One-carbon metabolism</keyword>
<evidence type="ECO:0000256" key="4">
    <source>
        <dbReference type="ARBA" id="ARBA00022598"/>
    </source>
</evidence>
<dbReference type="Proteomes" id="UP000230790">
    <property type="component" value="Unassembled WGS sequence"/>
</dbReference>
<dbReference type="EC" id="6.3.4.3" evidence="2"/>
<dbReference type="SUPFAM" id="SSF52540">
    <property type="entry name" value="P-loop containing nucleoside triphosphate hydrolases"/>
    <property type="match status" value="1"/>
</dbReference>
<dbReference type="InterPro" id="IPR027417">
    <property type="entry name" value="P-loop_NTPase"/>
</dbReference>
<comment type="pathway">
    <text evidence="1">One-carbon metabolism; tetrahydrofolate interconversion.</text>
</comment>
<evidence type="ECO:0000256" key="5">
    <source>
        <dbReference type="ARBA" id="ARBA00022741"/>
    </source>
</evidence>
<dbReference type="GO" id="GO:0004329">
    <property type="term" value="F:formate-tetrahydrofolate ligase activity"/>
    <property type="evidence" value="ECO:0007669"/>
    <property type="project" value="UniProtKB-EC"/>
</dbReference>
<accession>A0A2M8Q7L0</accession>
<dbReference type="GO" id="GO:0035999">
    <property type="term" value="P:tetrahydrofolate interconversion"/>
    <property type="evidence" value="ECO:0007669"/>
    <property type="project" value="UniProtKB-UniPathway"/>
</dbReference>
<dbReference type="UniPathway" id="UPA00193"/>